<keyword evidence="3" id="KW-1185">Reference proteome</keyword>
<organism evidence="2 3">
    <name type="scientific">Monosporascus cannonballus</name>
    <dbReference type="NCBI Taxonomy" id="155416"/>
    <lineage>
        <taxon>Eukaryota</taxon>
        <taxon>Fungi</taxon>
        <taxon>Dikarya</taxon>
        <taxon>Ascomycota</taxon>
        <taxon>Pezizomycotina</taxon>
        <taxon>Sordariomycetes</taxon>
        <taxon>Xylariomycetidae</taxon>
        <taxon>Xylariales</taxon>
        <taxon>Xylariales incertae sedis</taxon>
        <taxon>Monosporascus</taxon>
    </lineage>
</organism>
<dbReference type="EMBL" id="QJNS01000012">
    <property type="protein sequence ID" value="RYO94157.1"/>
    <property type="molecule type" value="Genomic_DNA"/>
</dbReference>
<reference evidence="2 3" key="1">
    <citation type="submission" date="2018-06" db="EMBL/GenBank/DDBJ databases">
        <title>Complete Genomes of Monosporascus.</title>
        <authorList>
            <person name="Robinson A.J."/>
            <person name="Natvig D.O."/>
        </authorList>
    </citation>
    <scope>NUCLEOTIDE SEQUENCE [LARGE SCALE GENOMIC DNA]</scope>
    <source>
        <strain evidence="2 3">CBS 609.92</strain>
    </source>
</reference>
<protein>
    <submittedName>
        <fullName evidence="2">Uncharacterized protein</fullName>
    </submittedName>
</protein>
<gene>
    <name evidence="2" type="ORF">DL762_000667</name>
</gene>
<evidence type="ECO:0000313" key="3">
    <source>
        <dbReference type="Proteomes" id="UP000294003"/>
    </source>
</evidence>
<proteinExistence type="predicted"/>
<evidence type="ECO:0000256" key="1">
    <source>
        <dbReference type="SAM" id="MobiDB-lite"/>
    </source>
</evidence>
<evidence type="ECO:0000313" key="2">
    <source>
        <dbReference type="EMBL" id="RYO94157.1"/>
    </source>
</evidence>
<accession>A0ABY0HIE6</accession>
<dbReference type="Proteomes" id="UP000294003">
    <property type="component" value="Unassembled WGS sequence"/>
</dbReference>
<sequence length="98" mass="10474">MCVTVHLHHTSYAHESGLLSVIKVAMGYTASRPSRNPSTARARGPAPGPAMRSRRGTGAAADAERGFERTVREFGHGTHVVPWAALLPVVDFNTVIPT</sequence>
<feature type="compositionally biased region" description="Low complexity" evidence="1">
    <location>
        <begin position="40"/>
        <end position="51"/>
    </location>
</feature>
<name>A0ABY0HIE6_9PEZI</name>
<feature type="region of interest" description="Disordered" evidence="1">
    <location>
        <begin position="30"/>
        <end position="62"/>
    </location>
</feature>
<comment type="caution">
    <text evidence="2">The sequence shown here is derived from an EMBL/GenBank/DDBJ whole genome shotgun (WGS) entry which is preliminary data.</text>
</comment>